<evidence type="ECO:0000313" key="2">
    <source>
        <dbReference type="Proteomes" id="UP000307720"/>
    </source>
</evidence>
<reference evidence="1" key="1">
    <citation type="submission" date="2019-04" db="EMBL/GenBank/DDBJ databases">
        <title>Microbes associate with the intestines of laboratory mice.</title>
        <authorList>
            <person name="Navarre W."/>
            <person name="Wong E."/>
            <person name="Huang K."/>
            <person name="Tropini C."/>
            <person name="Ng K."/>
            <person name="Yu B."/>
        </authorList>
    </citation>
    <scope>NUCLEOTIDE SEQUENCE</scope>
    <source>
        <strain evidence="1">NM72_1-8</strain>
    </source>
</reference>
<protein>
    <submittedName>
        <fullName evidence="1">SDR family oxidoreductase</fullName>
    </submittedName>
</protein>
<gene>
    <name evidence="1" type="ORF">E5357_02465</name>
</gene>
<comment type="caution">
    <text evidence="1">The sequence shown here is derived from an EMBL/GenBank/DDBJ whole genome shotgun (WGS) entry which is preliminary data.</text>
</comment>
<dbReference type="Proteomes" id="UP000307720">
    <property type="component" value="Unassembled WGS sequence"/>
</dbReference>
<dbReference type="EMBL" id="SRZB01000002">
    <property type="protein sequence ID" value="TGY00384.1"/>
    <property type="molecule type" value="Genomic_DNA"/>
</dbReference>
<evidence type="ECO:0000313" key="1">
    <source>
        <dbReference type="EMBL" id="TGY00384.1"/>
    </source>
</evidence>
<keyword evidence="2" id="KW-1185">Reference proteome</keyword>
<proteinExistence type="predicted"/>
<accession>A0AC61R3Q2</accession>
<sequence>MKVIIFGVNGMAGHMAALYLAERGHQVTGFARRPQNLGEGIVCIEGDALNQDSVRSVLAEGTYDAAVNCIGILNRAVDAKLSEGIYLNSVFPHFLAECAEDAGARVIHISTDCVFSGSKGQYTEKSTPDAESYYGRSKALGELTDDRNLTLRTSIVGPELKADGIGLFHWFMGQDGEIDGFTKAIWSGVTTLELAKSIEAAMRQNLTGLYHLVNNEEISKYDLLRLFNEYSNRNRTVIHAKDTFVNNKSLLDTRQELDHIVPSYRIMVQEQAEWMEKHRDLYSCYLKERR</sequence>
<name>A0AC61R3Q2_9FIRM</name>
<organism evidence="1 2">
    <name type="scientific">Hominisplanchenecus murintestinalis</name>
    <dbReference type="NCBI Taxonomy" id="2941517"/>
    <lineage>
        <taxon>Bacteria</taxon>
        <taxon>Bacillati</taxon>
        <taxon>Bacillota</taxon>
        <taxon>Clostridia</taxon>
        <taxon>Lachnospirales</taxon>
        <taxon>Lachnospiraceae</taxon>
        <taxon>Hominisplanchenecus</taxon>
    </lineage>
</organism>